<feature type="region of interest" description="Disordered" evidence="1">
    <location>
        <begin position="325"/>
        <end position="344"/>
    </location>
</feature>
<dbReference type="KEGG" id="sliu:111355219"/>
<dbReference type="GO" id="GO:0005634">
    <property type="term" value="C:nucleus"/>
    <property type="evidence" value="ECO:0007669"/>
    <property type="project" value="TreeGrafter"/>
</dbReference>
<dbReference type="Proteomes" id="UP000301870">
    <property type="component" value="Chromosome 20"/>
</dbReference>
<proteinExistence type="predicted"/>
<dbReference type="RefSeq" id="XP_022824761.1">
    <property type="nucleotide sequence ID" value="XM_022968993.1"/>
</dbReference>
<dbReference type="AlphaFoldDB" id="A0A9J7E5Z8"/>
<dbReference type="OrthoDB" id="3364872at2759"/>
<name>A0A9J7E5Z8_SPOLT</name>
<organism evidence="2 3">
    <name type="scientific">Spodoptera litura</name>
    <name type="common">Asian cotton leafworm</name>
    <dbReference type="NCBI Taxonomy" id="69820"/>
    <lineage>
        <taxon>Eukaryota</taxon>
        <taxon>Metazoa</taxon>
        <taxon>Ecdysozoa</taxon>
        <taxon>Arthropoda</taxon>
        <taxon>Hexapoda</taxon>
        <taxon>Insecta</taxon>
        <taxon>Pterygota</taxon>
        <taxon>Neoptera</taxon>
        <taxon>Endopterygota</taxon>
        <taxon>Lepidoptera</taxon>
        <taxon>Glossata</taxon>
        <taxon>Ditrysia</taxon>
        <taxon>Noctuoidea</taxon>
        <taxon>Noctuidae</taxon>
        <taxon>Amphipyrinae</taxon>
        <taxon>Spodoptera</taxon>
    </lineage>
</organism>
<feature type="compositionally biased region" description="Basic and acidic residues" evidence="1">
    <location>
        <begin position="167"/>
        <end position="177"/>
    </location>
</feature>
<evidence type="ECO:0000313" key="2">
    <source>
        <dbReference type="Proteomes" id="UP000301870"/>
    </source>
</evidence>
<dbReference type="GeneID" id="111355219"/>
<feature type="compositionally biased region" description="Basic and acidic residues" evidence="1">
    <location>
        <begin position="479"/>
        <end position="494"/>
    </location>
</feature>
<evidence type="ECO:0000256" key="1">
    <source>
        <dbReference type="SAM" id="MobiDB-lite"/>
    </source>
</evidence>
<dbReference type="GO" id="GO:0030490">
    <property type="term" value="P:maturation of SSU-rRNA"/>
    <property type="evidence" value="ECO:0007669"/>
    <property type="project" value="TreeGrafter"/>
</dbReference>
<gene>
    <name evidence="3" type="primary">LOC111355219</name>
</gene>
<evidence type="ECO:0000313" key="3">
    <source>
        <dbReference type="RefSeq" id="XP_022824761.1"/>
    </source>
</evidence>
<dbReference type="GO" id="GO:0030686">
    <property type="term" value="C:90S preribosome"/>
    <property type="evidence" value="ECO:0007669"/>
    <property type="project" value="TreeGrafter"/>
</dbReference>
<feature type="region of interest" description="Disordered" evidence="1">
    <location>
        <begin position="413"/>
        <end position="436"/>
    </location>
</feature>
<keyword evidence="2" id="KW-1185">Reference proteome</keyword>
<feature type="region of interest" description="Disordered" evidence="1">
    <location>
        <begin position="449"/>
        <end position="496"/>
    </location>
</feature>
<feature type="compositionally biased region" description="Basic and acidic residues" evidence="1">
    <location>
        <begin position="204"/>
        <end position="215"/>
    </location>
</feature>
<dbReference type="CTD" id="41139"/>
<dbReference type="InterPro" id="IPR037393">
    <property type="entry name" value="Bud22/SRFB1"/>
</dbReference>
<feature type="compositionally biased region" description="Acidic residues" evidence="1">
    <location>
        <begin position="178"/>
        <end position="202"/>
    </location>
</feature>
<sequence>MEVGAVKQAFNTEVILLKKNLNQAKIQIIHKLTRKAKQLTEKKAPEQLKEKLKRKAESAVKEVLIIKKIKAKDLAKFMVTHKGELNTFLNKPQVDEEKACARLLLHKALQDKYKFIRSRFSNVPIQDLFMSRLERRKMKKEAKEKQKNKKKGKNKNVVNSEGDWDVEDVKGDSKISDDEGNDSDDEGNYMSDDENDDNDVSGDESNHSVGDRVSDDDSEDNAVENNDSDASVEANNVSDGNDEDDNDSDGNENEGIDSDGNDEDASDSDGNEENEQEVIKEVSKPIKPNPKIVKQAQVNVKSKEEKLEIVDKKTIEPVEIKSRIKASKKDPAKKRKELNKTKNFNEKILQKKLQKNMNAPVAENKTVDPFFITATGENYMSVADRRAPDEVKEEHMRGNRKMRRAAMFGHVPTRRPRQNNYNNDRFNGNDNVRGHKRKFDDKQQFDRRNFNDKKNFNGGNKFDNIKSFNNNDFNTKPGFNRDDKQEKLHPSWEAKKKKSGILPFEGKKIVFD</sequence>
<feature type="compositionally biased region" description="Basic residues" evidence="1">
    <location>
        <begin position="137"/>
        <end position="154"/>
    </location>
</feature>
<feature type="compositionally biased region" description="Acidic residues" evidence="1">
    <location>
        <begin position="240"/>
        <end position="276"/>
    </location>
</feature>
<reference evidence="3" key="1">
    <citation type="submission" date="2025-08" db="UniProtKB">
        <authorList>
            <consortium name="RefSeq"/>
        </authorList>
    </citation>
    <scope>IDENTIFICATION</scope>
    <source>
        <strain evidence="3">Ishihara</strain>
        <tissue evidence="3">Whole body</tissue>
    </source>
</reference>
<accession>A0A9J7E5Z8</accession>
<feature type="region of interest" description="Disordered" evidence="1">
    <location>
        <begin position="137"/>
        <end position="290"/>
    </location>
</feature>
<dbReference type="PANTHER" id="PTHR23325">
    <property type="entry name" value="SERUM RESPONSE FACTOR-BINDING"/>
    <property type="match status" value="1"/>
</dbReference>
<protein>
    <submittedName>
        <fullName evidence="3">Histone-lysine N-methyltransferase 1</fullName>
    </submittedName>
</protein>
<feature type="compositionally biased region" description="Low complexity" evidence="1">
    <location>
        <begin position="419"/>
        <end position="431"/>
    </location>
</feature>
<dbReference type="PANTHER" id="PTHR23325:SF1">
    <property type="entry name" value="SERUM RESPONSE FACTOR-BINDING PROTEIN 1"/>
    <property type="match status" value="1"/>
</dbReference>